<accession>A0ABQ2VMW1</accession>
<dbReference type="EMBL" id="BMRP01000057">
    <property type="protein sequence ID" value="GGU97891.1"/>
    <property type="molecule type" value="Genomic_DNA"/>
</dbReference>
<reference evidence="4" key="1">
    <citation type="journal article" date="2019" name="Int. J. Syst. Evol. Microbiol.">
        <title>The Global Catalogue of Microorganisms (GCM) 10K type strain sequencing project: providing services to taxonomists for standard genome sequencing and annotation.</title>
        <authorList>
            <consortium name="The Broad Institute Genomics Platform"/>
            <consortium name="The Broad Institute Genome Sequencing Center for Infectious Disease"/>
            <person name="Wu L."/>
            <person name="Ma J."/>
        </authorList>
    </citation>
    <scope>NUCLEOTIDE SEQUENCE [LARGE SCALE GENOMIC DNA]</scope>
    <source>
        <strain evidence="4">JCM 3399</strain>
    </source>
</reference>
<feature type="domain" description="ATP-grasp" evidence="2">
    <location>
        <begin position="126"/>
        <end position="312"/>
    </location>
</feature>
<dbReference type="Pfam" id="PF08443">
    <property type="entry name" value="RimK"/>
    <property type="match status" value="1"/>
</dbReference>
<dbReference type="SUPFAM" id="SSF56059">
    <property type="entry name" value="Glutathione synthetase ATP-binding domain-like"/>
    <property type="match status" value="1"/>
</dbReference>
<keyword evidence="1" id="KW-0547">Nucleotide-binding</keyword>
<keyword evidence="4" id="KW-1185">Reference proteome</keyword>
<dbReference type="PROSITE" id="PS50975">
    <property type="entry name" value="ATP_GRASP"/>
    <property type="match status" value="1"/>
</dbReference>
<organism evidence="3 4">
    <name type="scientific">Streptomyces albospinus</name>
    <dbReference type="NCBI Taxonomy" id="285515"/>
    <lineage>
        <taxon>Bacteria</taxon>
        <taxon>Bacillati</taxon>
        <taxon>Actinomycetota</taxon>
        <taxon>Actinomycetes</taxon>
        <taxon>Kitasatosporales</taxon>
        <taxon>Streptomycetaceae</taxon>
        <taxon>Streptomyces</taxon>
    </lineage>
</organism>
<dbReference type="Gene3D" id="3.30.470.20">
    <property type="entry name" value="ATP-grasp fold, B domain"/>
    <property type="match status" value="1"/>
</dbReference>
<dbReference type="InterPro" id="IPR013651">
    <property type="entry name" value="ATP-grasp_RimK-type"/>
</dbReference>
<proteinExistence type="predicted"/>
<evidence type="ECO:0000313" key="3">
    <source>
        <dbReference type="EMBL" id="GGU97891.1"/>
    </source>
</evidence>
<gene>
    <name evidence="3" type="ORF">GCM10010211_76490</name>
</gene>
<name>A0ABQ2VMW1_9ACTN</name>
<evidence type="ECO:0000313" key="4">
    <source>
        <dbReference type="Proteomes" id="UP000654471"/>
    </source>
</evidence>
<evidence type="ECO:0000259" key="2">
    <source>
        <dbReference type="PROSITE" id="PS50975"/>
    </source>
</evidence>
<dbReference type="InterPro" id="IPR011761">
    <property type="entry name" value="ATP-grasp"/>
</dbReference>
<dbReference type="RefSeq" id="WP_189308014.1">
    <property type="nucleotide sequence ID" value="NZ_BMRP01000057.1"/>
</dbReference>
<dbReference type="InterPro" id="IPR013815">
    <property type="entry name" value="ATP_grasp_subdomain_1"/>
</dbReference>
<protein>
    <recommendedName>
        <fullName evidence="2">ATP-grasp domain-containing protein</fullName>
    </recommendedName>
</protein>
<dbReference type="PANTHER" id="PTHR21621">
    <property type="entry name" value="RIBOSOMAL PROTEIN S6 MODIFICATION PROTEIN"/>
    <property type="match status" value="1"/>
</dbReference>
<keyword evidence="1" id="KW-0067">ATP-binding</keyword>
<dbReference type="Proteomes" id="UP000654471">
    <property type="component" value="Unassembled WGS sequence"/>
</dbReference>
<evidence type="ECO:0000256" key="1">
    <source>
        <dbReference type="PROSITE-ProRule" id="PRU00409"/>
    </source>
</evidence>
<dbReference type="Gene3D" id="3.30.1490.20">
    <property type="entry name" value="ATP-grasp fold, A domain"/>
    <property type="match status" value="1"/>
</dbReference>
<dbReference type="PANTHER" id="PTHR21621:SF0">
    <property type="entry name" value="BETA-CITRYLGLUTAMATE SYNTHASE B-RELATED"/>
    <property type="match status" value="1"/>
</dbReference>
<sequence length="321" mass="35325">MTRRPAERVLTWICHPDDLTPDYVAAIEEDMTKEYTAAAERNGFTFRFLSANELVPVVADRPRLLHRGEDLLARRHCYLVDDVSADPQAAHFLRALYRTVDASDSVLLNRALRGPECLERDKLAMMLRAASLDVPTPRTVAVPFGRYARQALPVVREVAGDGPYVVKPREMGMGAAVLRVDTPEQLSAALDVVAQTGQNYLVQECLPITGDLRVMLVGGEVLVSLLRRPAEGRYRANLRQGGVAETDPDIAGVREMCLRIAGSLDASYLHVDWLMTEHGPVLGEWGTAMAGFSLMPEPARTKVADAFFQWAGRMLSGAGEP</sequence>
<comment type="caution">
    <text evidence="3">The sequence shown here is derived from an EMBL/GenBank/DDBJ whole genome shotgun (WGS) entry which is preliminary data.</text>
</comment>